<keyword evidence="1" id="KW-0175">Coiled coil</keyword>
<dbReference type="EMBL" id="JAFIMR010000160">
    <property type="protein sequence ID" value="KAI1845974.1"/>
    <property type="molecule type" value="Genomic_DNA"/>
</dbReference>
<protein>
    <submittedName>
        <fullName evidence="3">Uncharacterized protein</fullName>
    </submittedName>
</protein>
<feature type="compositionally biased region" description="Basic and acidic residues" evidence="2">
    <location>
        <begin position="228"/>
        <end position="240"/>
    </location>
</feature>
<feature type="coiled-coil region" evidence="1">
    <location>
        <begin position="53"/>
        <end position="101"/>
    </location>
</feature>
<dbReference type="AlphaFoldDB" id="A0A9Q0AFE0"/>
<feature type="compositionally biased region" description="Basic and acidic residues" evidence="2">
    <location>
        <begin position="15"/>
        <end position="25"/>
    </location>
</feature>
<evidence type="ECO:0000313" key="4">
    <source>
        <dbReference type="Proteomes" id="UP000829685"/>
    </source>
</evidence>
<gene>
    <name evidence="3" type="ORF">JX265_014061</name>
</gene>
<accession>A0A9Q0AFE0</accession>
<feature type="region of interest" description="Disordered" evidence="2">
    <location>
        <begin position="1"/>
        <end position="36"/>
    </location>
</feature>
<proteinExistence type="predicted"/>
<name>A0A9Q0AFE0_9PEZI</name>
<sequence length="273" mass="30916">MARFEKKLPAPPRPPRPDEGYDKHASSSQSSDTSYLDTIQEEAEVDRQVLRENETLRLRIQSLQKYIRNLEQAKVDRDKSIRLLREQNAHALRRLDRQNESLRALVTTVQVAFSNYLGVLDVGGEADDGLSGAEGDEVLVYGRGLEDPPCQGYHSGRGNNHENGADHRTNAEIVSHPRLHRQARMCNSAYRAIKDEQQHHARRQGDKGNGKDDAELGAEARMPCGHPGQDEGRYTQKRQEDVDFENGLGVQLLDSVQHRLEVGKSRQLRDLRQ</sequence>
<reference evidence="3" key="1">
    <citation type="submission" date="2021-03" db="EMBL/GenBank/DDBJ databases">
        <title>Revisited historic fungal species revealed as producer of novel bioactive compounds through whole genome sequencing and comparative genomics.</title>
        <authorList>
            <person name="Vignolle G.A."/>
            <person name="Hochenegger N."/>
            <person name="Mach R.L."/>
            <person name="Mach-Aigner A.R."/>
            <person name="Javad Rahimi M."/>
            <person name="Salim K.A."/>
            <person name="Chan C.M."/>
            <person name="Lim L.B.L."/>
            <person name="Cai F."/>
            <person name="Druzhinina I.S."/>
            <person name="U'Ren J.M."/>
            <person name="Derntl C."/>
        </authorList>
    </citation>
    <scope>NUCLEOTIDE SEQUENCE</scope>
    <source>
        <strain evidence="3">TUCIM 5799</strain>
    </source>
</reference>
<feature type="region of interest" description="Disordered" evidence="2">
    <location>
        <begin position="196"/>
        <end position="240"/>
    </location>
</feature>
<keyword evidence="4" id="KW-1185">Reference proteome</keyword>
<evidence type="ECO:0000313" key="3">
    <source>
        <dbReference type="EMBL" id="KAI1845974.1"/>
    </source>
</evidence>
<organism evidence="3 4">
    <name type="scientific">Neoarthrinium moseri</name>
    <dbReference type="NCBI Taxonomy" id="1658444"/>
    <lineage>
        <taxon>Eukaryota</taxon>
        <taxon>Fungi</taxon>
        <taxon>Dikarya</taxon>
        <taxon>Ascomycota</taxon>
        <taxon>Pezizomycotina</taxon>
        <taxon>Sordariomycetes</taxon>
        <taxon>Xylariomycetidae</taxon>
        <taxon>Amphisphaeriales</taxon>
        <taxon>Apiosporaceae</taxon>
        <taxon>Neoarthrinium</taxon>
    </lineage>
</organism>
<feature type="compositionally biased region" description="Basic and acidic residues" evidence="2">
    <location>
        <begin position="196"/>
        <end position="214"/>
    </location>
</feature>
<dbReference type="Proteomes" id="UP000829685">
    <property type="component" value="Unassembled WGS sequence"/>
</dbReference>
<comment type="caution">
    <text evidence="3">The sequence shown here is derived from an EMBL/GenBank/DDBJ whole genome shotgun (WGS) entry which is preliminary data.</text>
</comment>
<evidence type="ECO:0000256" key="1">
    <source>
        <dbReference type="SAM" id="Coils"/>
    </source>
</evidence>
<evidence type="ECO:0000256" key="2">
    <source>
        <dbReference type="SAM" id="MobiDB-lite"/>
    </source>
</evidence>